<dbReference type="Pfam" id="PF13545">
    <property type="entry name" value="HTH_Crp_2"/>
    <property type="match status" value="1"/>
</dbReference>
<protein>
    <recommendedName>
        <fullName evidence="8">Crp/Fnr family transcriptional regulator</fullName>
    </recommendedName>
</protein>
<name>A0A1T1H731_9GAMM</name>
<evidence type="ECO:0000259" key="4">
    <source>
        <dbReference type="PROSITE" id="PS50042"/>
    </source>
</evidence>
<dbReference type="PANTHER" id="PTHR24567">
    <property type="entry name" value="CRP FAMILY TRANSCRIPTIONAL REGULATORY PROTEIN"/>
    <property type="match status" value="1"/>
</dbReference>
<dbReference type="InterPro" id="IPR012318">
    <property type="entry name" value="HTH_CRP"/>
</dbReference>
<dbReference type="GO" id="GO:0003700">
    <property type="term" value="F:DNA-binding transcription factor activity"/>
    <property type="evidence" value="ECO:0007669"/>
    <property type="project" value="TreeGrafter"/>
</dbReference>
<feature type="domain" description="HTH crp-type" evidence="5">
    <location>
        <begin position="155"/>
        <end position="224"/>
    </location>
</feature>
<dbReference type="InterPro" id="IPR036388">
    <property type="entry name" value="WH-like_DNA-bd_sf"/>
</dbReference>
<dbReference type="GO" id="GO:0003677">
    <property type="term" value="F:DNA binding"/>
    <property type="evidence" value="ECO:0007669"/>
    <property type="project" value="UniProtKB-KW"/>
</dbReference>
<dbReference type="Gene3D" id="2.60.120.10">
    <property type="entry name" value="Jelly Rolls"/>
    <property type="match status" value="1"/>
</dbReference>
<gene>
    <name evidence="6" type="ORF">B1202_03175</name>
</gene>
<dbReference type="InterPro" id="IPR000595">
    <property type="entry name" value="cNMP-bd_dom"/>
</dbReference>
<dbReference type="SUPFAM" id="SSF46785">
    <property type="entry name" value="Winged helix' DNA-binding domain"/>
    <property type="match status" value="1"/>
</dbReference>
<proteinExistence type="predicted"/>
<accession>A0A1T1H731</accession>
<dbReference type="InterPro" id="IPR036390">
    <property type="entry name" value="WH_DNA-bd_sf"/>
</dbReference>
<dbReference type="Gene3D" id="1.10.10.10">
    <property type="entry name" value="Winged helix-like DNA-binding domain superfamily/Winged helix DNA-binding domain"/>
    <property type="match status" value="1"/>
</dbReference>
<reference evidence="6 7" key="1">
    <citation type="submission" date="2017-02" db="EMBL/GenBank/DDBJ databases">
        <title>Acinetobacter sp. ANC 4945, whole genome shotgun sequencing project.</title>
        <authorList>
            <person name="Radolfova-Krizova L."/>
            <person name="Al Atrouni A."/>
            <person name="Nemec A."/>
        </authorList>
    </citation>
    <scope>NUCLEOTIDE SEQUENCE [LARGE SCALE GENOMIC DNA]</scope>
    <source>
        <strain evidence="6 7">ANC 4945</strain>
    </source>
</reference>
<dbReference type="Pfam" id="PF00027">
    <property type="entry name" value="cNMP_binding"/>
    <property type="match status" value="1"/>
</dbReference>
<dbReference type="EMBL" id="MVKX01000001">
    <property type="protein sequence ID" value="OOV85653.1"/>
    <property type="molecule type" value="Genomic_DNA"/>
</dbReference>
<comment type="caution">
    <text evidence="6">The sequence shown here is derived from an EMBL/GenBank/DDBJ whole genome shotgun (WGS) entry which is preliminary data.</text>
</comment>
<dbReference type="SUPFAM" id="SSF51206">
    <property type="entry name" value="cAMP-binding domain-like"/>
    <property type="match status" value="1"/>
</dbReference>
<evidence type="ECO:0008006" key="8">
    <source>
        <dbReference type="Google" id="ProtNLM"/>
    </source>
</evidence>
<keyword evidence="3" id="KW-0804">Transcription</keyword>
<dbReference type="Proteomes" id="UP000191160">
    <property type="component" value="Unassembled WGS sequence"/>
</dbReference>
<evidence type="ECO:0000313" key="7">
    <source>
        <dbReference type="Proteomes" id="UP000191160"/>
    </source>
</evidence>
<keyword evidence="2" id="KW-0238">DNA-binding</keyword>
<keyword evidence="7" id="KW-1185">Reference proteome</keyword>
<dbReference type="InterPro" id="IPR050397">
    <property type="entry name" value="Env_Response_Regulators"/>
</dbReference>
<evidence type="ECO:0000256" key="3">
    <source>
        <dbReference type="ARBA" id="ARBA00023163"/>
    </source>
</evidence>
<dbReference type="GO" id="GO:0005829">
    <property type="term" value="C:cytosol"/>
    <property type="evidence" value="ECO:0007669"/>
    <property type="project" value="TreeGrafter"/>
</dbReference>
<dbReference type="PROSITE" id="PS51063">
    <property type="entry name" value="HTH_CRP_2"/>
    <property type="match status" value="1"/>
</dbReference>
<dbReference type="PANTHER" id="PTHR24567:SF26">
    <property type="entry name" value="REGULATORY PROTEIN YEIL"/>
    <property type="match status" value="1"/>
</dbReference>
<evidence type="ECO:0000259" key="5">
    <source>
        <dbReference type="PROSITE" id="PS51063"/>
    </source>
</evidence>
<keyword evidence="1" id="KW-0805">Transcription regulation</keyword>
<dbReference type="InterPro" id="IPR018490">
    <property type="entry name" value="cNMP-bd_dom_sf"/>
</dbReference>
<dbReference type="SMART" id="SM00419">
    <property type="entry name" value="HTH_CRP"/>
    <property type="match status" value="1"/>
</dbReference>
<evidence type="ECO:0000313" key="6">
    <source>
        <dbReference type="EMBL" id="OOV85653.1"/>
    </source>
</evidence>
<organism evidence="6 7">
    <name type="scientific">Acinetobacter amyesii</name>
    <dbReference type="NCBI Taxonomy" id="2942470"/>
    <lineage>
        <taxon>Bacteria</taxon>
        <taxon>Pseudomonadati</taxon>
        <taxon>Pseudomonadota</taxon>
        <taxon>Gammaproteobacteria</taxon>
        <taxon>Moraxellales</taxon>
        <taxon>Moraxellaceae</taxon>
        <taxon>Acinetobacter</taxon>
    </lineage>
</organism>
<dbReference type="RefSeq" id="WP_078189123.1">
    <property type="nucleotide sequence ID" value="NZ_JAMCOZ010000015.1"/>
</dbReference>
<dbReference type="CDD" id="cd00038">
    <property type="entry name" value="CAP_ED"/>
    <property type="match status" value="1"/>
</dbReference>
<dbReference type="InterPro" id="IPR014710">
    <property type="entry name" value="RmlC-like_jellyroll"/>
</dbReference>
<evidence type="ECO:0000256" key="1">
    <source>
        <dbReference type="ARBA" id="ARBA00023015"/>
    </source>
</evidence>
<feature type="domain" description="Cyclic nucleotide-binding" evidence="4">
    <location>
        <begin position="21"/>
        <end position="141"/>
    </location>
</feature>
<evidence type="ECO:0000256" key="2">
    <source>
        <dbReference type="ARBA" id="ARBA00023125"/>
    </source>
</evidence>
<sequence length="234" mass="27744">MSDQKNTAQQHLLQILRNEDIFQGFSDQTLEQLVQQVKYSRFHAQQHILKQQQIVQDIYILLSGTLQIGWLQNNGELIVNDYIRRQSVFNFVAVLQQKPLNYDYFAATHVEVAIISGATFLAVLQRDSQALWNVVQSLSRRMYLMFEHNRYLRTATLEQRIARHLVRLYEQYGCRQEIPLKLSQQEFAESFNISRQTLNKHLQQFVQTQVIAWNYGQIVILDLERLRRMSELDE</sequence>
<dbReference type="AlphaFoldDB" id="A0A1T1H731"/>
<dbReference type="PROSITE" id="PS50042">
    <property type="entry name" value="CNMP_BINDING_3"/>
    <property type="match status" value="1"/>
</dbReference>